<evidence type="ECO:0000256" key="1">
    <source>
        <dbReference type="ARBA" id="ARBA00022737"/>
    </source>
</evidence>
<dbReference type="EMBL" id="REGN01012590">
    <property type="protein sequence ID" value="RMZ95099.1"/>
    <property type="molecule type" value="Genomic_DNA"/>
</dbReference>
<dbReference type="OrthoDB" id="5314041at2759"/>
<evidence type="ECO:0000256" key="2">
    <source>
        <dbReference type="ARBA" id="ARBA00023043"/>
    </source>
</evidence>
<dbReference type="PANTHER" id="PTHR24198">
    <property type="entry name" value="ANKYRIN REPEAT AND PROTEIN KINASE DOMAIN-CONTAINING PROTEIN"/>
    <property type="match status" value="1"/>
</dbReference>
<gene>
    <name evidence="5" type="ORF">BpHYR1_021103</name>
</gene>
<dbReference type="Pfam" id="PF12796">
    <property type="entry name" value="Ank_2"/>
    <property type="match status" value="1"/>
</dbReference>
<sequence length="196" mass="22548">MIDFTRVAKLRDDLNVAVESSDAKRLRQILTSAYVNLNFVDKEGQTPLHRSCSRGNLEICKILVEYGASQGIRNSIGWYPIHLASYHGYTDIVKFLLDETNFKKESLINVYESCEEKSRSCCKNLFPVYRQRAESNEESSDEEDSDDDSEQDYEDLVYGLEIQSNADDLIKNLNENDYADLISIQNLELNSDDFLF</sequence>
<dbReference type="Gene3D" id="1.25.40.20">
    <property type="entry name" value="Ankyrin repeat-containing domain"/>
    <property type="match status" value="1"/>
</dbReference>
<dbReference type="Proteomes" id="UP000276133">
    <property type="component" value="Unassembled WGS sequence"/>
</dbReference>
<evidence type="ECO:0000256" key="4">
    <source>
        <dbReference type="SAM" id="MobiDB-lite"/>
    </source>
</evidence>
<organism evidence="5 6">
    <name type="scientific">Brachionus plicatilis</name>
    <name type="common">Marine rotifer</name>
    <name type="synonym">Brachionus muelleri</name>
    <dbReference type="NCBI Taxonomy" id="10195"/>
    <lineage>
        <taxon>Eukaryota</taxon>
        <taxon>Metazoa</taxon>
        <taxon>Spiralia</taxon>
        <taxon>Gnathifera</taxon>
        <taxon>Rotifera</taxon>
        <taxon>Eurotatoria</taxon>
        <taxon>Monogononta</taxon>
        <taxon>Pseudotrocha</taxon>
        <taxon>Ploima</taxon>
        <taxon>Brachionidae</taxon>
        <taxon>Brachionus</taxon>
    </lineage>
</organism>
<dbReference type="PROSITE" id="PS50297">
    <property type="entry name" value="ANK_REP_REGION"/>
    <property type="match status" value="2"/>
</dbReference>
<feature type="region of interest" description="Disordered" evidence="4">
    <location>
        <begin position="133"/>
        <end position="152"/>
    </location>
</feature>
<dbReference type="SMART" id="SM00248">
    <property type="entry name" value="ANK"/>
    <property type="match status" value="2"/>
</dbReference>
<protein>
    <submittedName>
        <fullName evidence="5">Notch-regulated ankyrin repeat-containing-like</fullName>
    </submittedName>
</protein>
<reference evidence="5 6" key="1">
    <citation type="journal article" date="2018" name="Sci. Rep.">
        <title>Genomic signatures of local adaptation to the degree of environmental predictability in rotifers.</title>
        <authorList>
            <person name="Franch-Gras L."/>
            <person name="Hahn C."/>
            <person name="Garcia-Roger E.M."/>
            <person name="Carmona M.J."/>
            <person name="Serra M."/>
            <person name="Gomez A."/>
        </authorList>
    </citation>
    <scope>NUCLEOTIDE SEQUENCE [LARGE SCALE GENOMIC DNA]</scope>
    <source>
        <strain evidence="5">HYR1</strain>
    </source>
</reference>
<dbReference type="AlphaFoldDB" id="A0A3M7P802"/>
<dbReference type="InterPro" id="IPR036770">
    <property type="entry name" value="Ankyrin_rpt-contain_sf"/>
</dbReference>
<name>A0A3M7P802_BRAPC</name>
<dbReference type="PROSITE" id="PS50088">
    <property type="entry name" value="ANK_REPEAT"/>
    <property type="match status" value="2"/>
</dbReference>
<keyword evidence="2 3" id="KW-0040">ANK repeat</keyword>
<keyword evidence="1" id="KW-0677">Repeat</keyword>
<evidence type="ECO:0000313" key="6">
    <source>
        <dbReference type="Proteomes" id="UP000276133"/>
    </source>
</evidence>
<feature type="compositionally biased region" description="Acidic residues" evidence="4">
    <location>
        <begin position="136"/>
        <end position="152"/>
    </location>
</feature>
<feature type="repeat" description="ANK" evidence="3">
    <location>
        <begin position="43"/>
        <end position="75"/>
    </location>
</feature>
<feature type="repeat" description="ANK" evidence="3">
    <location>
        <begin position="76"/>
        <end position="98"/>
    </location>
</feature>
<keyword evidence="6" id="KW-1185">Reference proteome</keyword>
<proteinExistence type="predicted"/>
<evidence type="ECO:0000256" key="3">
    <source>
        <dbReference type="PROSITE-ProRule" id="PRU00023"/>
    </source>
</evidence>
<dbReference type="PANTHER" id="PTHR24198:SF165">
    <property type="entry name" value="ANKYRIN REPEAT-CONTAINING PROTEIN-RELATED"/>
    <property type="match status" value="1"/>
</dbReference>
<dbReference type="SUPFAM" id="SSF48403">
    <property type="entry name" value="Ankyrin repeat"/>
    <property type="match status" value="1"/>
</dbReference>
<accession>A0A3M7P802</accession>
<comment type="caution">
    <text evidence="5">The sequence shown here is derived from an EMBL/GenBank/DDBJ whole genome shotgun (WGS) entry which is preliminary data.</text>
</comment>
<dbReference type="InterPro" id="IPR002110">
    <property type="entry name" value="Ankyrin_rpt"/>
</dbReference>
<dbReference type="STRING" id="10195.A0A3M7P802"/>
<evidence type="ECO:0000313" key="5">
    <source>
        <dbReference type="EMBL" id="RMZ95099.1"/>
    </source>
</evidence>